<reference evidence="1" key="1">
    <citation type="journal article" date="2017" name="Proc. Natl. Acad. Sci. U.S.A.">
        <title>Comparative genomics uncovers the prolific and distinctive metabolic potential of the cyanobacterial genus Moorea.</title>
        <authorList>
            <person name="Leao T."/>
            <person name="Castelao G."/>
            <person name="Korobeynikov A."/>
            <person name="Monroe E.A."/>
            <person name="Podell S."/>
            <person name="Glukhov E."/>
            <person name="Allen E.E."/>
            <person name="Gerwick W.H."/>
            <person name="Gerwick L."/>
        </authorList>
    </citation>
    <scope>NUCLEOTIDE SEQUENCE</scope>
    <source>
        <strain evidence="1">JHB</strain>
    </source>
</reference>
<sequence>MSDYPLNSKGFNKLKIHCLDAVAHGGNHGNSEWGEPPRPRCLPKTVMVRLTRN</sequence>
<reference evidence="1" key="2">
    <citation type="submission" date="2022-10" db="EMBL/GenBank/DDBJ databases">
        <authorList>
            <person name="Ngo T.-E."/>
        </authorList>
    </citation>
    <scope>NUCLEOTIDE SEQUENCE</scope>
    <source>
        <strain evidence="1">JHB</strain>
    </source>
</reference>
<gene>
    <name evidence="1" type="ORF">BJP36_35765</name>
</gene>
<dbReference type="AlphaFoldDB" id="A0A9Q9UW36"/>
<dbReference type="EMBL" id="CP017708">
    <property type="protein sequence ID" value="WAN69451.1"/>
    <property type="molecule type" value="Genomic_DNA"/>
</dbReference>
<evidence type="ECO:0000313" key="1">
    <source>
        <dbReference type="EMBL" id="WAN69451.1"/>
    </source>
</evidence>
<accession>A0A9Q9UW36</accession>
<protein>
    <submittedName>
        <fullName evidence="1">Uncharacterized protein</fullName>
    </submittedName>
</protein>
<name>A0A9Q9UW36_MOOP1</name>
<organism evidence="1">
    <name type="scientific">Moorena producens (strain JHB)</name>
    <dbReference type="NCBI Taxonomy" id="1454205"/>
    <lineage>
        <taxon>Bacteria</taxon>
        <taxon>Bacillati</taxon>
        <taxon>Cyanobacteriota</taxon>
        <taxon>Cyanophyceae</taxon>
        <taxon>Coleofasciculales</taxon>
        <taxon>Coleofasciculaceae</taxon>
        <taxon>Moorena</taxon>
    </lineage>
</organism>
<dbReference type="Proteomes" id="UP000176944">
    <property type="component" value="Chromosome"/>
</dbReference>
<proteinExistence type="predicted"/>